<dbReference type="Proteomes" id="UP000007264">
    <property type="component" value="Unassembled WGS sequence"/>
</dbReference>
<dbReference type="AlphaFoldDB" id="I0YJR1"/>
<name>I0YJR1_COCSC</name>
<keyword evidence="1" id="KW-0732">Signal</keyword>
<organism evidence="2 3">
    <name type="scientific">Coccomyxa subellipsoidea (strain C-169)</name>
    <name type="common">Green microalga</name>
    <dbReference type="NCBI Taxonomy" id="574566"/>
    <lineage>
        <taxon>Eukaryota</taxon>
        <taxon>Viridiplantae</taxon>
        <taxon>Chlorophyta</taxon>
        <taxon>core chlorophytes</taxon>
        <taxon>Trebouxiophyceae</taxon>
        <taxon>Trebouxiophyceae incertae sedis</taxon>
        <taxon>Coccomyxaceae</taxon>
        <taxon>Coccomyxa</taxon>
        <taxon>Coccomyxa subellipsoidea</taxon>
    </lineage>
</organism>
<proteinExistence type="predicted"/>
<feature type="chain" id="PRO_5003637047" evidence="1">
    <location>
        <begin position="26"/>
        <end position="99"/>
    </location>
</feature>
<dbReference type="RefSeq" id="XP_005643174.1">
    <property type="nucleotide sequence ID" value="XM_005643117.1"/>
</dbReference>
<accession>I0YJR1</accession>
<dbReference type="EMBL" id="AGSI01000022">
    <property type="protein sequence ID" value="EIE18630.1"/>
    <property type="molecule type" value="Genomic_DNA"/>
</dbReference>
<gene>
    <name evidence="2" type="ORF">COCSUDRAFT_54848</name>
</gene>
<protein>
    <submittedName>
        <fullName evidence="2">Uncharacterized protein</fullName>
    </submittedName>
</protein>
<dbReference type="GeneID" id="17036758"/>
<feature type="signal peptide" evidence="1">
    <location>
        <begin position="1"/>
        <end position="25"/>
    </location>
</feature>
<keyword evidence="3" id="KW-1185">Reference proteome</keyword>
<dbReference type="OrthoDB" id="10325950at2759"/>
<evidence type="ECO:0000256" key="1">
    <source>
        <dbReference type="SAM" id="SignalP"/>
    </source>
</evidence>
<sequence>MNSKQIAAVLLCAIFVTSSLYTSSALDCYDSSNCGLCSYCSRRNECPNGDGTQAAKDACVCSFQCGSGRGCNSPICSGRRKLLGEGSSDWSDLTPDMLF</sequence>
<comment type="caution">
    <text evidence="2">The sequence shown here is derived from an EMBL/GenBank/DDBJ whole genome shotgun (WGS) entry which is preliminary data.</text>
</comment>
<dbReference type="KEGG" id="csl:COCSUDRAFT_54848"/>
<evidence type="ECO:0000313" key="2">
    <source>
        <dbReference type="EMBL" id="EIE18630.1"/>
    </source>
</evidence>
<evidence type="ECO:0000313" key="3">
    <source>
        <dbReference type="Proteomes" id="UP000007264"/>
    </source>
</evidence>
<reference evidence="2 3" key="1">
    <citation type="journal article" date="2012" name="Genome Biol.">
        <title>The genome of the polar eukaryotic microalga coccomyxa subellipsoidea reveals traits of cold adaptation.</title>
        <authorList>
            <person name="Blanc G."/>
            <person name="Agarkova I."/>
            <person name="Grimwood J."/>
            <person name="Kuo A."/>
            <person name="Brueggeman A."/>
            <person name="Dunigan D."/>
            <person name="Gurnon J."/>
            <person name="Ladunga I."/>
            <person name="Lindquist E."/>
            <person name="Lucas S."/>
            <person name="Pangilinan J."/>
            <person name="Proschold T."/>
            <person name="Salamov A."/>
            <person name="Schmutz J."/>
            <person name="Weeks D."/>
            <person name="Yamada T."/>
            <person name="Claverie J.M."/>
            <person name="Grigoriev I."/>
            <person name="Van Etten J."/>
            <person name="Lomsadze A."/>
            <person name="Borodovsky M."/>
        </authorList>
    </citation>
    <scope>NUCLEOTIDE SEQUENCE [LARGE SCALE GENOMIC DNA]</scope>
    <source>
        <strain evidence="2 3">C-169</strain>
    </source>
</reference>